<protein>
    <recommendedName>
        <fullName evidence="8">Homeobox domain-containing protein</fullName>
    </recommendedName>
</protein>
<evidence type="ECO:0000256" key="2">
    <source>
        <dbReference type="ARBA" id="ARBA00023125"/>
    </source>
</evidence>
<name>H2ZBF5_CIOSA</name>
<evidence type="ECO:0000256" key="1">
    <source>
        <dbReference type="ARBA" id="ARBA00004123"/>
    </source>
</evidence>
<keyword evidence="10" id="KW-1185">Reference proteome</keyword>
<dbReference type="PANTHER" id="PTHR24333:SF11">
    <property type="entry name" value="HOMEOBOX PROTEIN BARH-LIKE 1B"/>
    <property type="match status" value="1"/>
</dbReference>
<dbReference type="PANTHER" id="PTHR24333">
    <property type="entry name" value="HOMEO BOX HB9 LIKE A-RELATED"/>
    <property type="match status" value="1"/>
</dbReference>
<dbReference type="PRINTS" id="PR00024">
    <property type="entry name" value="HOMEOBOX"/>
</dbReference>
<dbReference type="SUPFAM" id="SSF46689">
    <property type="entry name" value="Homeodomain-like"/>
    <property type="match status" value="1"/>
</dbReference>
<evidence type="ECO:0000256" key="7">
    <source>
        <dbReference type="RuleBase" id="RU000682"/>
    </source>
</evidence>
<dbReference type="InterPro" id="IPR009057">
    <property type="entry name" value="Homeodomain-like_sf"/>
</dbReference>
<evidence type="ECO:0000313" key="9">
    <source>
        <dbReference type="Ensembl" id="ENSCSAVP00000014920.1"/>
    </source>
</evidence>
<reference evidence="9" key="2">
    <citation type="submission" date="2025-08" db="UniProtKB">
        <authorList>
            <consortium name="Ensembl"/>
        </authorList>
    </citation>
    <scope>IDENTIFICATION</scope>
</reference>
<dbReference type="AlphaFoldDB" id="H2ZBF5"/>
<dbReference type="OMA" id="ANARKCR"/>
<keyword evidence="2 6" id="KW-0238">DNA-binding</keyword>
<dbReference type="GeneTree" id="ENSGT00940000168445"/>
<dbReference type="PROSITE" id="PS50071">
    <property type="entry name" value="HOMEOBOX_2"/>
    <property type="match status" value="1"/>
</dbReference>
<dbReference type="GO" id="GO:0005634">
    <property type="term" value="C:nucleus"/>
    <property type="evidence" value="ECO:0007669"/>
    <property type="project" value="UniProtKB-SubCell"/>
</dbReference>
<reference evidence="10" key="1">
    <citation type="submission" date="2003-08" db="EMBL/GenBank/DDBJ databases">
        <authorList>
            <person name="Birren B."/>
            <person name="Nusbaum C."/>
            <person name="Abebe A."/>
            <person name="Abouelleil A."/>
            <person name="Adekoya E."/>
            <person name="Ait-zahra M."/>
            <person name="Allen N."/>
            <person name="Allen T."/>
            <person name="An P."/>
            <person name="Anderson M."/>
            <person name="Anderson S."/>
            <person name="Arachchi H."/>
            <person name="Armbruster J."/>
            <person name="Bachantsang P."/>
            <person name="Baldwin J."/>
            <person name="Barry A."/>
            <person name="Bayul T."/>
            <person name="Blitshsteyn B."/>
            <person name="Bloom T."/>
            <person name="Blye J."/>
            <person name="Boguslavskiy L."/>
            <person name="Borowsky M."/>
            <person name="Boukhgalter B."/>
            <person name="Brunache A."/>
            <person name="Butler J."/>
            <person name="Calixte N."/>
            <person name="Calvo S."/>
            <person name="Camarata J."/>
            <person name="Campo K."/>
            <person name="Chang J."/>
            <person name="Cheshatsang Y."/>
            <person name="Citroen M."/>
            <person name="Collymore A."/>
            <person name="Considine T."/>
            <person name="Cook A."/>
            <person name="Cooke P."/>
            <person name="Corum B."/>
            <person name="Cuomo C."/>
            <person name="David R."/>
            <person name="Dawoe T."/>
            <person name="Degray S."/>
            <person name="Dodge S."/>
            <person name="Dooley K."/>
            <person name="Dorje P."/>
            <person name="Dorjee K."/>
            <person name="Dorris L."/>
            <person name="Duffey N."/>
            <person name="Dupes A."/>
            <person name="Elkins T."/>
            <person name="Engels R."/>
            <person name="Erickson J."/>
            <person name="Farina A."/>
            <person name="Faro S."/>
            <person name="Ferreira P."/>
            <person name="Fischer H."/>
            <person name="Fitzgerald M."/>
            <person name="Foley K."/>
            <person name="Gage D."/>
            <person name="Galagan J."/>
            <person name="Gearin G."/>
            <person name="Gnerre S."/>
            <person name="Gnirke A."/>
            <person name="Goyette A."/>
            <person name="Graham J."/>
            <person name="Grandbois E."/>
            <person name="Gyaltsen K."/>
            <person name="Hafez N."/>
            <person name="Hagopian D."/>
            <person name="Hagos B."/>
            <person name="Hall J."/>
            <person name="Hatcher B."/>
            <person name="Heller A."/>
            <person name="Higgins H."/>
            <person name="Honan T."/>
            <person name="Horn A."/>
            <person name="Houde N."/>
            <person name="Hughes L."/>
            <person name="Hulme W."/>
            <person name="Husby E."/>
            <person name="Iliev I."/>
            <person name="Jaffe D."/>
            <person name="Jones C."/>
            <person name="Kamal M."/>
            <person name="Kamat A."/>
            <person name="Kamvysselis M."/>
            <person name="Karlsson E."/>
            <person name="Kells C."/>
            <person name="Kieu A."/>
            <person name="Kisner P."/>
            <person name="Kodira C."/>
            <person name="Kulbokas E."/>
            <person name="Labutti K."/>
            <person name="Lama D."/>
            <person name="Landers T."/>
            <person name="Leger J."/>
            <person name="Levine S."/>
            <person name="Lewis D."/>
            <person name="Lewis T."/>
            <person name="Lindblad-toh K."/>
            <person name="Liu X."/>
            <person name="Lokyitsang T."/>
            <person name="Lokyitsang Y."/>
            <person name="Lucien O."/>
            <person name="Lui A."/>
            <person name="Ma L.J."/>
            <person name="Mabbitt R."/>
            <person name="Macdonald J."/>
            <person name="Maclean C."/>
            <person name="Major J."/>
            <person name="Manning J."/>
            <person name="Marabella R."/>
            <person name="Maru K."/>
            <person name="Matthews C."/>
            <person name="Mauceli E."/>
            <person name="Mccarthy M."/>
            <person name="Mcdonough S."/>
            <person name="Mcghee T."/>
            <person name="Meldrim J."/>
            <person name="Meneus L."/>
            <person name="Mesirov J."/>
            <person name="Mihalev A."/>
            <person name="Mihova T."/>
            <person name="Mikkelsen T."/>
            <person name="Mlenga V."/>
            <person name="Moru K."/>
            <person name="Mozes J."/>
            <person name="Mulrain L."/>
            <person name="Munson G."/>
            <person name="Naylor J."/>
            <person name="Newes C."/>
            <person name="Nguyen C."/>
            <person name="Nguyen N."/>
            <person name="Nguyen T."/>
            <person name="Nicol R."/>
            <person name="Nielsen C."/>
            <person name="Nizzari M."/>
            <person name="Norbu C."/>
            <person name="Norbu N."/>
            <person name="O'donnell P."/>
            <person name="Okoawo O."/>
            <person name="O'leary S."/>
            <person name="Omotosho B."/>
            <person name="O'neill K."/>
            <person name="Osman S."/>
            <person name="Parker S."/>
            <person name="Perrin D."/>
            <person name="Phunkhang P."/>
            <person name="Piqani B."/>
            <person name="Purcell S."/>
            <person name="Rachupka T."/>
            <person name="Ramasamy U."/>
            <person name="Rameau R."/>
            <person name="Ray V."/>
            <person name="Raymond C."/>
            <person name="Retta R."/>
            <person name="Richardson S."/>
            <person name="Rise C."/>
            <person name="Rodriguez J."/>
            <person name="Rogers J."/>
            <person name="Rogov P."/>
            <person name="Rutman M."/>
            <person name="Schupbach R."/>
            <person name="Seaman C."/>
            <person name="Settipalli S."/>
            <person name="Sharpe T."/>
            <person name="Sheridan J."/>
            <person name="Sherpa N."/>
            <person name="Shi J."/>
            <person name="Smirnov S."/>
            <person name="Smith C."/>
            <person name="Sougnez C."/>
            <person name="Spencer B."/>
            <person name="Stalker J."/>
            <person name="Stange-thomann N."/>
            <person name="Stavropoulos S."/>
            <person name="Stetson K."/>
            <person name="Stone C."/>
            <person name="Stone S."/>
            <person name="Stubbs M."/>
            <person name="Talamas J."/>
            <person name="Tchuinga P."/>
            <person name="Tenzing P."/>
            <person name="Tesfaye S."/>
            <person name="Theodore J."/>
            <person name="Thoulutsang Y."/>
            <person name="Topham K."/>
            <person name="Towey S."/>
            <person name="Tsamla T."/>
            <person name="Tsomo N."/>
            <person name="Vallee D."/>
            <person name="Vassiliev H."/>
            <person name="Venkataraman V."/>
            <person name="Vinson J."/>
            <person name="Vo A."/>
            <person name="Wade C."/>
            <person name="Wang S."/>
            <person name="Wangchuk T."/>
            <person name="Wangdi T."/>
            <person name="Whittaker C."/>
            <person name="Wilkinson J."/>
            <person name="Wu Y."/>
            <person name="Wyman D."/>
            <person name="Yadav S."/>
            <person name="Yang S."/>
            <person name="Yang X."/>
            <person name="Yeager S."/>
            <person name="Yee E."/>
            <person name="Young G."/>
            <person name="Zainoun J."/>
            <person name="Zembeck L."/>
            <person name="Zimmer A."/>
            <person name="Zody M."/>
            <person name="Lander E."/>
        </authorList>
    </citation>
    <scope>NUCLEOTIDE SEQUENCE [LARGE SCALE GENOMIC DNA]</scope>
</reference>
<accession>H2ZBF5</accession>
<dbReference type="Ensembl" id="ENSCSAVT00000015094.1">
    <property type="protein sequence ID" value="ENSCSAVP00000014920.1"/>
    <property type="gene ID" value="ENSCSAVG00000008736.1"/>
</dbReference>
<evidence type="ECO:0000256" key="3">
    <source>
        <dbReference type="ARBA" id="ARBA00023155"/>
    </source>
</evidence>
<dbReference type="GO" id="GO:0003677">
    <property type="term" value="F:DNA binding"/>
    <property type="evidence" value="ECO:0007669"/>
    <property type="project" value="UniProtKB-UniRule"/>
</dbReference>
<evidence type="ECO:0000256" key="5">
    <source>
        <dbReference type="ARBA" id="ARBA00038196"/>
    </source>
</evidence>
<dbReference type="eggNOG" id="KOG0488">
    <property type="taxonomic scope" value="Eukaryota"/>
</dbReference>
<evidence type="ECO:0000256" key="6">
    <source>
        <dbReference type="PROSITE-ProRule" id="PRU00108"/>
    </source>
</evidence>
<dbReference type="Proteomes" id="UP000007875">
    <property type="component" value="Unassembled WGS sequence"/>
</dbReference>
<sequence length="200" mass="23755">YPKSHLCRKKRTKMHHRSTSFRIEDLLRRQANIKHDTQLKMDMDHFSPSPSPNSTDVQQLRMTGLSQRRLQEHLYQRSMPPNLPYLSPFMNMGMNLLPHNANYLFNRAAVDMMALYPTLAANPLYNQLLLRDRFLQLADHNANARKCRRSRTVFTENQLIALEKRFEHQKYLSTPDRMELADALGLTQLQVKTWYQNRRM</sequence>
<keyword evidence="4 6" id="KW-0539">Nucleus</keyword>
<dbReference type="InterPro" id="IPR001356">
    <property type="entry name" value="HD"/>
</dbReference>
<dbReference type="Gene3D" id="1.10.10.60">
    <property type="entry name" value="Homeodomain-like"/>
    <property type="match status" value="1"/>
</dbReference>
<dbReference type="InParanoid" id="H2ZBF5"/>
<keyword evidence="3 6" id="KW-0371">Homeobox</keyword>
<dbReference type="PRINTS" id="PR00031">
    <property type="entry name" value="HTHREPRESSR"/>
</dbReference>
<comment type="subcellular location">
    <subcellularLocation>
        <location evidence="1 6 7">Nucleus</location>
    </subcellularLocation>
</comment>
<reference evidence="9" key="3">
    <citation type="submission" date="2025-09" db="UniProtKB">
        <authorList>
            <consortium name="Ensembl"/>
        </authorList>
    </citation>
    <scope>IDENTIFICATION</scope>
</reference>
<evidence type="ECO:0000256" key="4">
    <source>
        <dbReference type="ARBA" id="ARBA00023242"/>
    </source>
</evidence>
<feature type="domain" description="Homeobox" evidence="8">
    <location>
        <begin position="145"/>
        <end position="200"/>
    </location>
</feature>
<dbReference type="InterPro" id="IPR020479">
    <property type="entry name" value="HD_metazoa"/>
</dbReference>
<organism evidence="9 10">
    <name type="scientific">Ciona savignyi</name>
    <name type="common">Pacific transparent sea squirt</name>
    <dbReference type="NCBI Taxonomy" id="51511"/>
    <lineage>
        <taxon>Eukaryota</taxon>
        <taxon>Metazoa</taxon>
        <taxon>Chordata</taxon>
        <taxon>Tunicata</taxon>
        <taxon>Ascidiacea</taxon>
        <taxon>Phlebobranchia</taxon>
        <taxon>Cionidae</taxon>
        <taxon>Ciona</taxon>
    </lineage>
</organism>
<dbReference type="CDD" id="cd00086">
    <property type="entry name" value="homeodomain"/>
    <property type="match status" value="1"/>
</dbReference>
<evidence type="ECO:0000313" key="10">
    <source>
        <dbReference type="Proteomes" id="UP000007875"/>
    </source>
</evidence>
<proteinExistence type="inferred from homology"/>
<dbReference type="InterPro" id="IPR050848">
    <property type="entry name" value="Homeobox_TF"/>
</dbReference>
<dbReference type="HOGENOM" id="CLU_1416324_0_0_1"/>
<dbReference type="STRING" id="51511.ENSCSAVP00000014920"/>
<dbReference type="Pfam" id="PF00046">
    <property type="entry name" value="Homeodomain"/>
    <property type="match status" value="1"/>
</dbReference>
<comment type="similarity">
    <text evidence="5">Belongs to the BAR homeobox family.</text>
</comment>
<dbReference type="InterPro" id="IPR000047">
    <property type="entry name" value="HTH_motif"/>
</dbReference>
<dbReference type="SMART" id="SM00389">
    <property type="entry name" value="HOX"/>
    <property type="match status" value="1"/>
</dbReference>
<evidence type="ECO:0000259" key="8">
    <source>
        <dbReference type="PROSITE" id="PS50071"/>
    </source>
</evidence>